<protein>
    <submittedName>
        <fullName evidence="1">Uncharacterized protein</fullName>
    </submittedName>
</protein>
<dbReference type="EMBL" id="JACAZI010000031">
    <property type="protein sequence ID" value="KAF7332864.1"/>
    <property type="molecule type" value="Genomic_DNA"/>
</dbReference>
<dbReference type="Proteomes" id="UP000620124">
    <property type="component" value="Unassembled WGS sequence"/>
</dbReference>
<name>A0A8H6X250_9AGAR</name>
<sequence length="188" mass="20944">MDYVRYVTTIMDELRGKAQEWIDNVRGVRQQLVALGMSLPYPSYPLPIAFPFGEFTASQTFEWIHEYGTEQLRHIFTVDFILQGRTSGPGSSVAWRVINSADGKLLGIFEIAGPIYDSATLPFPIDTDLILEAMSASLGVHAPVHLASRVVTIANTTHPDGLPQPLRIYELRTANQMVIRNLGTRLES</sequence>
<reference evidence="1" key="1">
    <citation type="submission" date="2020-05" db="EMBL/GenBank/DDBJ databases">
        <title>Mycena genomes resolve the evolution of fungal bioluminescence.</title>
        <authorList>
            <person name="Tsai I.J."/>
        </authorList>
    </citation>
    <scope>NUCLEOTIDE SEQUENCE</scope>
    <source>
        <strain evidence="1">CCC161011</strain>
    </source>
</reference>
<keyword evidence="2" id="KW-1185">Reference proteome</keyword>
<organism evidence="1 2">
    <name type="scientific">Mycena venus</name>
    <dbReference type="NCBI Taxonomy" id="2733690"/>
    <lineage>
        <taxon>Eukaryota</taxon>
        <taxon>Fungi</taxon>
        <taxon>Dikarya</taxon>
        <taxon>Basidiomycota</taxon>
        <taxon>Agaricomycotina</taxon>
        <taxon>Agaricomycetes</taxon>
        <taxon>Agaricomycetidae</taxon>
        <taxon>Agaricales</taxon>
        <taxon>Marasmiineae</taxon>
        <taxon>Mycenaceae</taxon>
        <taxon>Mycena</taxon>
    </lineage>
</organism>
<gene>
    <name evidence="1" type="ORF">MVEN_02391400</name>
</gene>
<evidence type="ECO:0000313" key="2">
    <source>
        <dbReference type="Proteomes" id="UP000620124"/>
    </source>
</evidence>
<dbReference type="OrthoDB" id="2958167at2759"/>
<comment type="caution">
    <text evidence="1">The sequence shown here is derived from an EMBL/GenBank/DDBJ whole genome shotgun (WGS) entry which is preliminary data.</text>
</comment>
<evidence type="ECO:0000313" key="1">
    <source>
        <dbReference type="EMBL" id="KAF7332864.1"/>
    </source>
</evidence>
<dbReference type="AlphaFoldDB" id="A0A8H6X250"/>
<proteinExistence type="predicted"/>
<accession>A0A8H6X250</accession>